<accession>A0A0F9H0Y8</accession>
<evidence type="ECO:0000313" key="1">
    <source>
        <dbReference type="EMBL" id="KKM04729.1"/>
    </source>
</evidence>
<gene>
    <name evidence="1" type="ORF">LCGC14_1761290</name>
</gene>
<dbReference type="EMBL" id="LAZR01016389">
    <property type="protein sequence ID" value="KKM04729.1"/>
    <property type="molecule type" value="Genomic_DNA"/>
</dbReference>
<comment type="caution">
    <text evidence="1">The sequence shown here is derived from an EMBL/GenBank/DDBJ whole genome shotgun (WGS) entry which is preliminary data.</text>
</comment>
<dbReference type="AlphaFoldDB" id="A0A0F9H0Y8"/>
<name>A0A0F9H0Y8_9ZZZZ</name>
<protein>
    <submittedName>
        <fullName evidence="1">Uncharacterized protein</fullName>
    </submittedName>
</protein>
<organism evidence="1">
    <name type="scientific">marine sediment metagenome</name>
    <dbReference type="NCBI Taxonomy" id="412755"/>
    <lineage>
        <taxon>unclassified sequences</taxon>
        <taxon>metagenomes</taxon>
        <taxon>ecological metagenomes</taxon>
    </lineage>
</organism>
<proteinExistence type="predicted"/>
<sequence length="78" mass="9210">MTIRYKNELNYTHDLISKQNELHRNKRVLECISKHLETAVDSIGRSFCFLDLPQEVCARCDNRSRCHLAVKALERNTY</sequence>
<reference evidence="1" key="1">
    <citation type="journal article" date="2015" name="Nature">
        <title>Complex archaea that bridge the gap between prokaryotes and eukaryotes.</title>
        <authorList>
            <person name="Spang A."/>
            <person name="Saw J.H."/>
            <person name="Jorgensen S.L."/>
            <person name="Zaremba-Niedzwiedzka K."/>
            <person name="Martijn J."/>
            <person name="Lind A.E."/>
            <person name="van Eijk R."/>
            <person name="Schleper C."/>
            <person name="Guy L."/>
            <person name="Ettema T.J."/>
        </authorList>
    </citation>
    <scope>NUCLEOTIDE SEQUENCE</scope>
</reference>